<dbReference type="SUPFAM" id="SSF161098">
    <property type="entry name" value="MetI-like"/>
    <property type="match status" value="1"/>
</dbReference>
<evidence type="ECO:0000313" key="10">
    <source>
        <dbReference type="Proteomes" id="UP001596505"/>
    </source>
</evidence>
<sequence length="262" mass="29011">MEVAHVKATRRLSRIRNFLSVIFIILLIWGSAVKTGVSFSSFVKGLPNMGTLFAEMFPPDWSYFGYVTKPMLETIRMAVLGTTFGGIIAIPFALLSSRNVVRTPVIYYPARFIMNLIRTIPELLLAALFVPILGIGEIPGILAIAVFSFGIIAKLAYESVEAIDPGPLEAMTAVGANKIQWIFFGVVPQVTAQFMSYFLYSFEINIRSAAILGYVGAGGIGLYLNNTLSFFQYDRVLTIIIYTLIVVIVIDFVSNKIREKLL</sequence>
<comment type="subcellular location">
    <subcellularLocation>
        <location evidence="1 7">Cell membrane</location>
        <topology evidence="1 7">Multi-pass membrane protein</topology>
    </subcellularLocation>
</comment>
<reference evidence="10" key="1">
    <citation type="journal article" date="2019" name="Int. J. Syst. Evol. Microbiol.">
        <title>The Global Catalogue of Microorganisms (GCM) 10K type strain sequencing project: providing services to taxonomists for standard genome sequencing and annotation.</title>
        <authorList>
            <consortium name="The Broad Institute Genomics Platform"/>
            <consortium name="The Broad Institute Genome Sequencing Center for Infectious Disease"/>
            <person name="Wu L."/>
            <person name="Ma J."/>
        </authorList>
    </citation>
    <scope>NUCLEOTIDE SEQUENCE [LARGE SCALE GENOMIC DNA]</scope>
    <source>
        <strain evidence="10">CGMCC 1.16305</strain>
    </source>
</reference>
<evidence type="ECO:0000256" key="4">
    <source>
        <dbReference type="ARBA" id="ARBA00022692"/>
    </source>
</evidence>
<comment type="similarity">
    <text evidence="7">Belongs to the binding-protein-dependent transport system permease family.</text>
</comment>
<dbReference type="NCBIfam" id="TIGR01097">
    <property type="entry name" value="PhnE"/>
    <property type="match status" value="1"/>
</dbReference>
<dbReference type="Proteomes" id="UP001596505">
    <property type="component" value="Unassembled WGS sequence"/>
</dbReference>
<gene>
    <name evidence="9" type="primary">phnE</name>
    <name evidence="9" type="ORF">ACFQRG_17095</name>
</gene>
<dbReference type="EMBL" id="JBHTCO010000036">
    <property type="protein sequence ID" value="MFC7394642.1"/>
    <property type="molecule type" value="Genomic_DNA"/>
</dbReference>
<dbReference type="PANTHER" id="PTHR30043">
    <property type="entry name" value="PHOSPHONATES TRANSPORT SYSTEM PERMEASE PROTEIN"/>
    <property type="match status" value="1"/>
</dbReference>
<evidence type="ECO:0000256" key="7">
    <source>
        <dbReference type="RuleBase" id="RU363032"/>
    </source>
</evidence>
<dbReference type="PROSITE" id="PS50928">
    <property type="entry name" value="ABC_TM1"/>
    <property type="match status" value="1"/>
</dbReference>
<dbReference type="CDD" id="cd06261">
    <property type="entry name" value="TM_PBP2"/>
    <property type="match status" value="1"/>
</dbReference>
<feature type="transmembrane region" description="Helical" evidence="7">
    <location>
        <begin position="181"/>
        <end position="200"/>
    </location>
</feature>
<comment type="caution">
    <text evidence="9">The sequence shown here is derived from an EMBL/GenBank/DDBJ whole genome shotgun (WGS) entry which is preliminary data.</text>
</comment>
<proteinExistence type="inferred from homology"/>
<feature type="domain" description="ABC transmembrane type-1" evidence="8">
    <location>
        <begin position="71"/>
        <end position="254"/>
    </location>
</feature>
<feature type="transmembrane region" description="Helical" evidence="7">
    <location>
        <begin position="75"/>
        <end position="95"/>
    </location>
</feature>
<keyword evidence="10" id="KW-1185">Reference proteome</keyword>
<dbReference type="InterPro" id="IPR000515">
    <property type="entry name" value="MetI-like"/>
</dbReference>
<dbReference type="InterPro" id="IPR005769">
    <property type="entry name" value="PhnE/PtxC"/>
</dbReference>
<evidence type="ECO:0000256" key="6">
    <source>
        <dbReference type="ARBA" id="ARBA00023136"/>
    </source>
</evidence>
<keyword evidence="5 7" id="KW-1133">Transmembrane helix</keyword>
<evidence type="ECO:0000256" key="5">
    <source>
        <dbReference type="ARBA" id="ARBA00022989"/>
    </source>
</evidence>
<accession>A0ABW2Q0X7</accession>
<feature type="transmembrane region" description="Helical" evidence="7">
    <location>
        <begin position="236"/>
        <end position="254"/>
    </location>
</feature>
<organism evidence="9 10">
    <name type="scientific">Scopulibacillus cellulosilyticus</name>
    <dbReference type="NCBI Taxonomy" id="2665665"/>
    <lineage>
        <taxon>Bacteria</taxon>
        <taxon>Bacillati</taxon>
        <taxon>Bacillota</taxon>
        <taxon>Bacilli</taxon>
        <taxon>Bacillales</taxon>
        <taxon>Sporolactobacillaceae</taxon>
        <taxon>Scopulibacillus</taxon>
    </lineage>
</organism>
<evidence type="ECO:0000256" key="2">
    <source>
        <dbReference type="ARBA" id="ARBA00022448"/>
    </source>
</evidence>
<dbReference type="RefSeq" id="WP_380968267.1">
    <property type="nucleotide sequence ID" value="NZ_JBHTCO010000036.1"/>
</dbReference>
<evidence type="ECO:0000256" key="3">
    <source>
        <dbReference type="ARBA" id="ARBA00022475"/>
    </source>
</evidence>
<feature type="transmembrane region" description="Helical" evidence="7">
    <location>
        <begin position="21"/>
        <end position="43"/>
    </location>
</feature>
<feature type="transmembrane region" description="Helical" evidence="7">
    <location>
        <begin position="206"/>
        <end position="224"/>
    </location>
</feature>
<name>A0ABW2Q0X7_9BACL</name>
<dbReference type="Pfam" id="PF00528">
    <property type="entry name" value="BPD_transp_1"/>
    <property type="match status" value="1"/>
</dbReference>
<keyword evidence="6 7" id="KW-0472">Membrane</keyword>
<protein>
    <submittedName>
        <fullName evidence="9">Phosphonate ABC transporter, permease protein PhnE</fullName>
    </submittedName>
</protein>
<keyword evidence="4 7" id="KW-0812">Transmembrane</keyword>
<dbReference type="PANTHER" id="PTHR30043:SF1">
    <property type="entry name" value="ABC TRANSPORT SYSTEM PERMEASE PROTEIN P69"/>
    <property type="match status" value="1"/>
</dbReference>
<dbReference type="InterPro" id="IPR035906">
    <property type="entry name" value="MetI-like_sf"/>
</dbReference>
<keyword evidence="2 7" id="KW-0813">Transport</keyword>
<dbReference type="Gene3D" id="1.10.3720.10">
    <property type="entry name" value="MetI-like"/>
    <property type="match status" value="1"/>
</dbReference>
<evidence type="ECO:0000259" key="8">
    <source>
        <dbReference type="PROSITE" id="PS50928"/>
    </source>
</evidence>
<feature type="transmembrane region" description="Helical" evidence="7">
    <location>
        <begin position="116"/>
        <end position="135"/>
    </location>
</feature>
<evidence type="ECO:0000313" key="9">
    <source>
        <dbReference type="EMBL" id="MFC7394642.1"/>
    </source>
</evidence>
<keyword evidence="3" id="KW-1003">Cell membrane</keyword>
<evidence type="ECO:0000256" key="1">
    <source>
        <dbReference type="ARBA" id="ARBA00004651"/>
    </source>
</evidence>